<feature type="region of interest" description="Disordered" evidence="5">
    <location>
        <begin position="104"/>
        <end position="167"/>
    </location>
</feature>
<feature type="compositionally biased region" description="Polar residues" evidence="5">
    <location>
        <begin position="946"/>
        <end position="957"/>
    </location>
</feature>
<feature type="compositionally biased region" description="Basic and acidic residues" evidence="5">
    <location>
        <begin position="982"/>
        <end position="1032"/>
    </location>
</feature>
<comment type="caution">
    <text evidence="8">The sequence shown here is derived from an EMBL/GenBank/DDBJ whole genome shotgun (WGS) entry which is preliminary data.</text>
</comment>
<feature type="compositionally biased region" description="Polar residues" evidence="5">
    <location>
        <begin position="910"/>
        <end position="921"/>
    </location>
</feature>
<dbReference type="SMART" id="SM00666">
    <property type="entry name" value="PB1"/>
    <property type="match status" value="1"/>
</dbReference>
<dbReference type="PANTHER" id="PTHR31973:SF149">
    <property type="entry name" value="SWIM-TYPE DOMAIN-CONTAINING PROTEIN"/>
    <property type="match status" value="1"/>
</dbReference>
<evidence type="ECO:0000256" key="4">
    <source>
        <dbReference type="PROSITE-ProRule" id="PRU00047"/>
    </source>
</evidence>
<dbReference type="Pfam" id="PF03108">
    <property type="entry name" value="DBD_Tnp_Mut"/>
    <property type="match status" value="1"/>
</dbReference>
<dbReference type="Pfam" id="PF10551">
    <property type="entry name" value="MULE"/>
    <property type="match status" value="1"/>
</dbReference>
<feature type="domain" description="SWIM-type" evidence="7">
    <location>
        <begin position="806"/>
        <end position="846"/>
    </location>
</feature>
<dbReference type="InterPro" id="IPR018289">
    <property type="entry name" value="MULE_transposase_dom"/>
</dbReference>
<keyword evidence="2 4" id="KW-0863">Zinc-finger</keyword>
<dbReference type="InterPro" id="IPR001878">
    <property type="entry name" value="Znf_CCHC"/>
</dbReference>
<evidence type="ECO:0000313" key="8">
    <source>
        <dbReference type="EMBL" id="PWA45384.1"/>
    </source>
</evidence>
<feature type="compositionally biased region" description="Basic and acidic residues" evidence="5">
    <location>
        <begin position="958"/>
        <end position="973"/>
    </location>
</feature>
<dbReference type="GO" id="GO:0003676">
    <property type="term" value="F:nucleic acid binding"/>
    <property type="evidence" value="ECO:0007669"/>
    <property type="project" value="InterPro"/>
</dbReference>
<accession>A0A2U1L8R0</accession>
<dbReference type="STRING" id="35608.A0A2U1L8R0"/>
<dbReference type="PANTHER" id="PTHR31973">
    <property type="entry name" value="POLYPROTEIN, PUTATIVE-RELATED"/>
    <property type="match status" value="1"/>
</dbReference>
<feature type="compositionally biased region" description="Basic and acidic residues" evidence="5">
    <location>
        <begin position="114"/>
        <end position="139"/>
    </location>
</feature>
<dbReference type="SMART" id="SM00575">
    <property type="entry name" value="ZnF_PMZ"/>
    <property type="match status" value="1"/>
</dbReference>
<dbReference type="PROSITE" id="PS50966">
    <property type="entry name" value="ZF_SWIM"/>
    <property type="match status" value="1"/>
</dbReference>
<evidence type="ECO:0000256" key="1">
    <source>
        <dbReference type="ARBA" id="ARBA00022723"/>
    </source>
</evidence>
<feature type="compositionally biased region" description="Basic and acidic residues" evidence="5">
    <location>
        <begin position="922"/>
        <end position="937"/>
    </location>
</feature>
<dbReference type="PROSITE" id="PS50158">
    <property type="entry name" value="ZF_CCHC"/>
    <property type="match status" value="1"/>
</dbReference>
<dbReference type="EMBL" id="PKPP01010786">
    <property type="protein sequence ID" value="PWA45384.1"/>
    <property type="molecule type" value="Genomic_DNA"/>
</dbReference>
<dbReference type="Proteomes" id="UP000245207">
    <property type="component" value="Unassembled WGS sequence"/>
</dbReference>
<name>A0A2U1L8R0_ARTAN</name>
<dbReference type="GO" id="GO:0008270">
    <property type="term" value="F:zinc ion binding"/>
    <property type="evidence" value="ECO:0007669"/>
    <property type="project" value="UniProtKB-KW"/>
</dbReference>
<proteinExistence type="predicted"/>
<reference evidence="8 9" key="1">
    <citation type="journal article" date="2018" name="Mol. Plant">
        <title>The genome of Artemisia annua provides insight into the evolution of Asteraceae family and artemisinin biosynthesis.</title>
        <authorList>
            <person name="Shen Q."/>
            <person name="Zhang L."/>
            <person name="Liao Z."/>
            <person name="Wang S."/>
            <person name="Yan T."/>
            <person name="Shi P."/>
            <person name="Liu M."/>
            <person name="Fu X."/>
            <person name="Pan Q."/>
            <person name="Wang Y."/>
            <person name="Lv Z."/>
            <person name="Lu X."/>
            <person name="Zhang F."/>
            <person name="Jiang W."/>
            <person name="Ma Y."/>
            <person name="Chen M."/>
            <person name="Hao X."/>
            <person name="Li L."/>
            <person name="Tang Y."/>
            <person name="Lv G."/>
            <person name="Zhou Y."/>
            <person name="Sun X."/>
            <person name="Brodelius P.E."/>
            <person name="Rose J.K.C."/>
            <person name="Tang K."/>
        </authorList>
    </citation>
    <scope>NUCLEOTIDE SEQUENCE [LARGE SCALE GENOMIC DNA]</scope>
    <source>
        <strain evidence="9">cv. Huhao1</strain>
        <tissue evidence="8">Leaf</tissue>
    </source>
</reference>
<dbReference type="Pfam" id="PF04434">
    <property type="entry name" value="SWIM"/>
    <property type="match status" value="1"/>
</dbReference>
<organism evidence="8 9">
    <name type="scientific">Artemisia annua</name>
    <name type="common">Sweet wormwood</name>
    <dbReference type="NCBI Taxonomy" id="35608"/>
    <lineage>
        <taxon>Eukaryota</taxon>
        <taxon>Viridiplantae</taxon>
        <taxon>Streptophyta</taxon>
        <taxon>Embryophyta</taxon>
        <taxon>Tracheophyta</taxon>
        <taxon>Spermatophyta</taxon>
        <taxon>Magnoliopsida</taxon>
        <taxon>eudicotyledons</taxon>
        <taxon>Gunneridae</taxon>
        <taxon>Pentapetalae</taxon>
        <taxon>asterids</taxon>
        <taxon>campanulids</taxon>
        <taxon>Asterales</taxon>
        <taxon>Asteraceae</taxon>
        <taxon>Asteroideae</taxon>
        <taxon>Anthemideae</taxon>
        <taxon>Artemisiinae</taxon>
        <taxon>Artemisia</taxon>
    </lineage>
</organism>
<feature type="region of interest" description="Disordered" evidence="5">
    <location>
        <begin position="899"/>
        <end position="1032"/>
    </location>
</feature>
<keyword evidence="3" id="KW-0862">Zinc</keyword>
<evidence type="ECO:0000256" key="5">
    <source>
        <dbReference type="SAM" id="MobiDB-lite"/>
    </source>
</evidence>
<evidence type="ECO:0000256" key="2">
    <source>
        <dbReference type="ARBA" id="ARBA00022771"/>
    </source>
</evidence>
<evidence type="ECO:0000259" key="6">
    <source>
        <dbReference type="PROSITE" id="PS50158"/>
    </source>
</evidence>
<dbReference type="InterPro" id="IPR000270">
    <property type="entry name" value="PB1_dom"/>
</dbReference>
<dbReference type="OrthoDB" id="125347at2759"/>
<dbReference type="InterPro" id="IPR004332">
    <property type="entry name" value="Transposase_MuDR"/>
</dbReference>
<dbReference type="InterPro" id="IPR006564">
    <property type="entry name" value="Znf_PMZ"/>
</dbReference>
<dbReference type="InterPro" id="IPR007527">
    <property type="entry name" value="Znf_SWIM"/>
</dbReference>
<feature type="region of interest" description="Disordered" evidence="5">
    <location>
        <begin position="200"/>
        <end position="349"/>
    </location>
</feature>
<evidence type="ECO:0000256" key="3">
    <source>
        <dbReference type="ARBA" id="ARBA00022833"/>
    </source>
</evidence>
<evidence type="ECO:0000313" key="9">
    <source>
        <dbReference type="Proteomes" id="UP000245207"/>
    </source>
</evidence>
<protein>
    <submittedName>
        <fullName evidence="8">PB1 domain-containing protein</fullName>
    </submittedName>
</protein>
<keyword evidence="1" id="KW-0479">Metal-binding</keyword>
<keyword evidence="9" id="KW-1185">Reference proteome</keyword>
<feature type="compositionally biased region" description="Basic residues" evidence="5">
    <location>
        <begin position="225"/>
        <end position="234"/>
    </location>
</feature>
<feature type="domain" description="CCHC-type" evidence="6">
    <location>
        <begin position="1079"/>
        <end position="1094"/>
    </location>
</feature>
<gene>
    <name evidence="8" type="ORF">CTI12_AA518310</name>
</gene>
<dbReference type="AlphaFoldDB" id="A0A2U1L8R0"/>
<evidence type="ECO:0000259" key="7">
    <source>
        <dbReference type="PROSITE" id="PS50966"/>
    </source>
</evidence>
<sequence>MAKGKLILICHFGGDFVTNGEGNMSYNGGEANAVNVTGEMPFNDLKLQVAEACDVDQKTINMKYFLPLNKKNLIVIKNDKDVKRLLDFHVDAYTAEVFITGTPGFDRSALPKQPNRESDSRKDKTLNHDNKLNKNDKAAKRGRSQTKKDDKVSAIPPFVSQGKRTRSATAAAKAAEAASINNQEASADMSDGVKSAGAASETSLSASDHAYDNVDSGSSSDYRPRRSAYQRKRNSHDEIDVTTSPADTSKKRNRTPTWKFGANGRPTIISIPDSYSMGSKSQGKRGKTIAESSGGGTSQKRGRELTAFGDSSIETRSGTKRRTIPVDDDSDHELDNYPGNESDFEQDLPPTTVDGYMLPETTVDARNSAITGVGQEFKNVNEFRAAMKEYSIANRFGYKLKKNDLVRASGVCAAEGCTWSIYASWVPAKQLFVIKKMNNVHTCTRESRISSFPAKNWLVGTIKERLQKSPDVTPKNLAKELSEDFGVKLSYTKVWRGIGGAREQLHGSPKESYNKLPWFCEKLVATNPGSVANLVIGDKKRFKSLFVSFYALIRGFQNSCRPLIFLEATSLKSRYGEILLTANAIDGNESYFPVAFAIVAVEDEENWHWFLEQLKTSILNSQPITFVVDIDKNLKKSILSVFEDAHVGYSIYHLLTSFNRNIKIPFHGDSRPYLTTQLLEAAQAIRPSLFKKSLENIKRTSSQAYDWVMQTEPEHWAASSFKGERYNYISEDVGVSYARLIEEYQHSPILEKIDALVRRIIDDVEVAKLDASMWTTQLTALKEKELEKEKVRAYGLKVLISSDTVFEVREDLTHVVNVSNWSCTCMRWKETGLPCRHAIAVFSSTGKNLYDFCSGYFTASSYRLTYAESIHPLPPPEKQKSENQEKMKKKEGCIQVSGMEGTNMDEGENTEVQTEEGANNGNEKDEVIIVNVEKDEGTNIDEGENTEVQTEEGANNGNEKDEVIIVNVEKDEGTNADAENVEGNKLDAEKDKVGSLEAKKDEGGNVDAEKEEGSKLDVEKKEGSKSDTEKDEVKIVKLKEEHEDPNVFVLPPRDARQYSSMVKEKTDVEKEGKKKRIIKCTKCNQMGHYTRSCKT</sequence>